<dbReference type="PROSITE" id="PS00108">
    <property type="entry name" value="PROTEIN_KINASE_ST"/>
    <property type="match status" value="1"/>
</dbReference>
<dbReference type="Proteomes" id="UP000288716">
    <property type="component" value="Unassembled WGS sequence"/>
</dbReference>
<dbReference type="OrthoDB" id="5800476at2759"/>
<proteinExistence type="inferred from homology"/>
<dbReference type="EMBL" id="NCKV01008193">
    <property type="protein sequence ID" value="RWS22671.1"/>
    <property type="molecule type" value="Genomic_DNA"/>
</dbReference>
<dbReference type="Pfam" id="PF00069">
    <property type="entry name" value="Pkinase"/>
    <property type="match status" value="1"/>
</dbReference>
<evidence type="ECO:0000256" key="3">
    <source>
        <dbReference type="ARBA" id="ARBA00022840"/>
    </source>
</evidence>
<sequence length="322" mass="37046">MDLGPNMPLVGPNYLVGQRLGRGNFGEIRLGTDMWTNKPVAIKFEPARGRSVSLDLEYDYYKRIGLVEGFPKIHYFGRSGRFNVLVMDLLGPNLDQLFEACNQKFSLKTVCEIAIQTITRIEQVHNKYLIYRDMKPDNFLLGANSDNVHIIHLVDFGLSKEYMNPTTGEHISYRESQTMTGTVRYMSCNTHAGKETSRRDDLEALGYIFVFFLQGKLPWQGVMGSNTTERYKMVSEMKANTTLETLCKGLPSEFIKFLTYSRKLDFFERPDYDYLKNMFVNLMKKLGFTRDFEYDWSMKLKNGEINISNDSKSTNSNTGTGK</sequence>
<dbReference type="AlphaFoldDB" id="A0A443S5B5"/>
<protein>
    <recommendedName>
        <fullName evidence="1">non-specific serine/threonine protein kinase</fullName>
        <ecNumber evidence="1">2.7.11.1</ecNumber>
    </recommendedName>
</protein>
<dbReference type="PROSITE" id="PS50011">
    <property type="entry name" value="PROTEIN_KINASE_DOM"/>
    <property type="match status" value="1"/>
</dbReference>
<dbReference type="EC" id="2.7.11.1" evidence="1"/>
<feature type="binding site" evidence="4">
    <location>
        <position position="43"/>
    </location>
    <ligand>
        <name>ATP</name>
        <dbReference type="ChEBI" id="CHEBI:30616"/>
    </ligand>
</feature>
<evidence type="ECO:0000256" key="4">
    <source>
        <dbReference type="PROSITE-ProRule" id="PRU10141"/>
    </source>
</evidence>
<dbReference type="InterPro" id="IPR008271">
    <property type="entry name" value="Ser/Thr_kinase_AS"/>
</dbReference>
<evidence type="ECO:0000259" key="6">
    <source>
        <dbReference type="PROSITE" id="PS50011"/>
    </source>
</evidence>
<dbReference type="GO" id="GO:0005524">
    <property type="term" value="F:ATP binding"/>
    <property type="evidence" value="ECO:0007669"/>
    <property type="project" value="UniProtKB-UniRule"/>
</dbReference>
<keyword evidence="8" id="KW-1185">Reference proteome</keyword>
<dbReference type="GO" id="GO:0004674">
    <property type="term" value="F:protein serine/threonine kinase activity"/>
    <property type="evidence" value="ECO:0007669"/>
    <property type="project" value="UniProtKB-KW"/>
</dbReference>
<dbReference type="VEuPathDB" id="VectorBase:LDEU009369"/>
<keyword evidence="2 4" id="KW-0547">Nucleotide-binding</keyword>
<evidence type="ECO:0000313" key="7">
    <source>
        <dbReference type="EMBL" id="RWS22671.1"/>
    </source>
</evidence>
<dbReference type="InterPro" id="IPR017441">
    <property type="entry name" value="Protein_kinase_ATP_BS"/>
</dbReference>
<dbReference type="SUPFAM" id="SSF56112">
    <property type="entry name" value="Protein kinase-like (PK-like)"/>
    <property type="match status" value="1"/>
</dbReference>
<comment type="similarity">
    <text evidence="5">Belongs to the protein kinase superfamily.</text>
</comment>
<reference evidence="7 8" key="1">
    <citation type="journal article" date="2018" name="Gigascience">
        <title>Genomes of trombidid mites reveal novel predicted allergens and laterally-transferred genes associated with secondary metabolism.</title>
        <authorList>
            <person name="Dong X."/>
            <person name="Chaisiri K."/>
            <person name="Xia D."/>
            <person name="Armstrong S.D."/>
            <person name="Fang Y."/>
            <person name="Donnelly M.J."/>
            <person name="Kadowaki T."/>
            <person name="McGarry J.W."/>
            <person name="Darby A.C."/>
            <person name="Makepeace B.L."/>
        </authorList>
    </citation>
    <scope>NUCLEOTIDE SEQUENCE [LARGE SCALE GENOMIC DNA]</scope>
    <source>
        <strain evidence="7">UoL-UT</strain>
    </source>
</reference>
<evidence type="ECO:0000256" key="2">
    <source>
        <dbReference type="ARBA" id="ARBA00022741"/>
    </source>
</evidence>
<dbReference type="SMART" id="SM00220">
    <property type="entry name" value="S_TKc"/>
    <property type="match status" value="1"/>
</dbReference>
<organism evidence="7 8">
    <name type="scientific">Leptotrombidium deliense</name>
    <dbReference type="NCBI Taxonomy" id="299467"/>
    <lineage>
        <taxon>Eukaryota</taxon>
        <taxon>Metazoa</taxon>
        <taxon>Ecdysozoa</taxon>
        <taxon>Arthropoda</taxon>
        <taxon>Chelicerata</taxon>
        <taxon>Arachnida</taxon>
        <taxon>Acari</taxon>
        <taxon>Acariformes</taxon>
        <taxon>Trombidiformes</taxon>
        <taxon>Prostigmata</taxon>
        <taxon>Anystina</taxon>
        <taxon>Parasitengona</taxon>
        <taxon>Trombiculoidea</taxon>
        <taxon>Trombiculidae</taxon>
        <taxon>Leptotrombidium</taxon>
    </lineage>
</organism>
<dbReference type="Gene3D" id="1.10.510.10">
    <property type="entry name" value="Transferase(Phosphotransferase) domain 1"/>
    <property type="match status" value="1"/>
</dbReference>
<dbReference type="InterPro" id="IPR011009">
    <property type="entry name" value="Kinase-like_dom_sf"/>
</dbReference>
<dbReference type="CDD" id="cd14016">
    <property type="entry name" value="STKc_CK1"/>
    <property type="match status" value="1"/>
</dbReference>
<dbReference type="STRING" id="299467.A0A443S5B5"/>
<keyword evidence="5" id="KW-0723">Serine/threonine-protein kinase</keyword>
<dbReference type="PROSITE" id="PS00107">
    <property type="entry name" value="PROTEIN_KINASE_ATP"/>
    <property type="match status" value="1"/>
</dbReference>
<keyword evidence="7" id="KW-0418">Kinase</keyword>
<evidence type="ECO:0000256" key="5">
    <source>
        <dbReference type="RuleBase" id="RU000304"/>
    </source>
</evidence>
<keyword evidence="7" id="KW-0808">Transferase</keyword>
<name>A0A443S5B5_9ACAR</name>
<dbReference type="InterPro" id="IPR000719">
    <property type="entry name" value="Prot_kinase_dom"/>
</dbReference>
<evidence type="ECO:0000256" key="1">
    <source>
        <dbReference type="ARBA" id="ARBA00012513"/>
    </source>
</evidence>
<dbReference type="PANTHER" id="PTHR11909">
    <property type="entry name" value="CASEIN KINASE-RELATED"/>
    <property type="match status" value="1"/>
</dbReference>
<gene>
    <name evidence="7" type="ORF">B4U80_07790</name>
</gene>
<keyword evidence="3 4" id="KW-0067">ATP-binding</keyword>
<dbReference type="InterPro" id="IPR050235">
    <property type="entry name" value="CK1_Ser-Thr_kinase"/>
</dbReference>
<accession>A0A443S5B5</accession>
<comment type="caution">
    <text evidence="7">The sequence shown here is derived from an EMBL/GenBank/DDBJ whole genome shotgun (WGS) entry which is preliminary data.</text>
</comment>
<evidence type="ECO:0000313" key="8">
    <source>
        <dbReference type="Proteomes" id="UP000288716"/>
    </source>
</evidence>
<feature type="domain" description="Protein kinase" evidence="6">
    <location>
        <begin position="14"/>
        <end position="280"/>
    </location>
</feature>